<proteinExistence type="predicted"/>
<gene>
    <name evidence="3" type="primary">LOC106462463</name>
</gene>
<keyword evidence="2" id="KW-1185">Reference proteome</keyword>
<feature type="compositionally biased region" description="Polar residues" evidence="1">
    <location>
        <begin position="96"/>
        <end position="107"/>
    </location>
</feature>
<organism evidence="2 3">
    <name type="scientific">Limulus polyphemus</name>
    <name type="common">Atlantic horseshoe crab</name>
    <dbReference type="NCBI Taxonomy" id="6850"/>
    <lineage>
        <taxon>Eukaryota</taxon>
        <taxon>Metazoa</taxon>
        <taxon>Ecdysozoa</taxon>
        <taxon>Arthropoda</taxon>
        <taxon>Chelicerata</taxon>
        <taxon>Merostomata</taxon>
        <taxon>Xiphosura</taxon>
        <taxon>Limulidae</taxon>
        <taxon>Limulus</taxon>
    </lineage>
</organism>
<dbReference type="Proteomes" id="UP000694941">
    <property type="component" value="Unplaced"/>
</dbReference>
<dbReference type="SUPFAM" id="SSF47576">
    <property type="entry name" value="Calponin-homology domain, CH-domain"/>
    <property type="match status" value="1"/>
</dbReference>
<dbReference type="RefSeq" id="XP_022245443.1">
    <property type="nucleotide sequence ID" value="XM_022389735.1"/>
</dbReference>
<protein>
    <submittedName>
        <fullName evidence="3">Uncharacterized protein LOC106462463</fullName>
    </submittedName>
</protein>
<feature type="compositionally biased region" description="Polar residues" evidence="1">
    <location>
        <begin position="300"/>
        <end position="311"/>
    </location>
</feature>
<dbReference type="Gene3D" id="1.10.418.10">
    <property type="entry name" value="Calponin-like domain"/>
    <property type="match status" value="1"/>
</dbReference>
<evidence type="ECO:0000313" key="2">
    <source>
        <dbReference type="Proteomes" id="UP000694941"/>
    </source>
</evidence>
<feature type="region of interest" description="Disordered" evidence="1">
    <location>
        <begin position="564"/>
        <end position="628"/>
    </location>
</feature>
<feature type="compositionally biased region" description="Polar residues" evidence="1">
    <location>
        <begin position="564"/>
        <end position="577"/>
    </location>
</feature>
<feature type="region of interest" description="Disordered" evidence="1">
    <location>
        <begin position="280"/>
        <end position="402"/>
    </location>
</feature>
<feature type="region of interest" description="Disordered" evidence="1">
    <location>
        <begin position="83"/>
        <end position="107"/>
    </location>
</feature>
<accession>A0ABM1SP87</accession>
<feature type="compositionally biased region" description="Basic and acidic residues" evidence="1">
    <location>
        <begin position="606"/>
        <end position="623"/>
    </location>
</feature>
<evidence type="ECO:0000256" key="1">
    <source>
        <dbReference type="SAM" id="MobiDB-lite"/>
    </source>
</evidence>
<dbReference type="InterPro" id="IPR036872">
    <property type="entry name" value="CH_dom_sf"/>
</dbReference>
<dbReference type="SUPFAM" id="SSF140996">
    <property type="entry name" value="Hermes dimerisation domain"/>
    <property type="match status" value="1"/>
</dbReference>
<sequence length="885" mass="96994">MASMFVGTRIRARDPRFESLVPEPLGHGSPKIYMDWANNYLEIGRFKHYIQDLQFDVSDGVLLADVIEAVTGFHVPNIARKPKTSSQMCNHEAELQKSTSGSGTSAQMQQPTITAYCTESTKYKFTHYRQKHITNKLVNFIAGTLQPFSVVESKDFQDLMAAMDSRYISSSRNHLSTTLIESRLSSTSSPSSSFSLPVTASTGVALRHPAGVASTECATNDDYDTNTSLDNNKQKCSIQKSTKRVYFDVSKQTSCSSGFSSSTDVSELLSVASPMSKHEITNKSVSATKHLSKKTPGGRKTSNVRQANSRPTSDRRKDVQSSRINQLESDNEVKNSNAKSSTLPRRAESKDSCSLPRSMTRDKECGKPSLVSRTETSRQGRQHNGAKGQMCKSIQPNKPIRQSKISSLIPKTGQTIKTASSGNVFSSSDVDFVSNSDSVCGEGALFNGSVVSGSDMCFVSNSYAVCGDGSLVGKKDTICVPSEHPETSSTPKPTAAVKGTSKTIKKQRCLTITAAEDGKSDPNIGTRQTPAIQSGMCQEGCAPVKKSKDTLRVTNEANRQVLGSSLKPSSECGNSVSLPKLERTKQGSTISVAKVSPMMNTSIHTNTKDNSERQQGHSEEKRFVNSNLPVDRSMRIKDETQENSNKLLKLSSHLESLRCVNSGPIINTEKVTEINYRRSTNNNVSQESDDSGWNTDALLADEADDIIVNIKPMKPITHFPHYGYNRGLSPLSSTRNFVNKLQSPALHFLSDVSGSTARQLTLSKHTITAGNLTTNNSNPMKRSFSSSQSFLNVDYSSDADSVDFATGYISDGDVFRPRFIYSVKDVTNGHLKKSGSSLNGKKASNNIKDDSRRYQFHQQWKQRHSSGLQRLPDGVFSEFRDERVQ</sequence>
<feature type="compositionally biased region" description="Low complexity" evidence="1">
    <location>
        <begin position="834"/>
        <end position="846"/>
    </location>
</feature>
<feature type="compositionally biased region" description="Polar residues" evidence="1">
    <location>
        <begin position="321"/>
        <end position="343"/>
    </location>
</feature>
<evidence type="ECO:0000313" key="3">
    <source>
        <dbReference type="RefSeq" id="XP_022245443.1"/>
    </source>
</evidence>
<feature type="region of interest" description="Disordered" evidence="1">
    <location>
        <begin position="832"/>
        <end position="851"/>
    </location>
</feature>
<name>A0ABM1SP87_LIMPO</name>
<reference evidence="3" key="1">
    <citation type="submission" date="2025-08" db="UniProtKB">
        <authorList>
            <consortium name="RefSeq"/>
        </authorList>
    </citation>
    <scope>IDENTIFICATION</scope>
    <source>
        <tissue evidence="3">Muscle</tissue>
    </source>
</reference>
<dbReference type="GeneID" id="106462463"/>